<evidence type="ECO:0000313" key="3">
    <source>
        <dbReference type="Proteomes" id="UP001524547"/>
    </source>
</evidence>
<feature type="transmembrane region" description="Helical" evidence="1">
    <location>
        <begin position="251"/>
        <end position="271"/>
    </location>
</feature>
<accession>A0ABT1VT20</accession>
<feature type="transmembrane region" description="Helical" evidence="1">
    <location>
        <begin position="291"/>
        <end position="312"/>
    </location>
</feature>
<keyword evidence="1" id="KW-0472">Membrane</keyword>
<feature type="transmembrane region" description="Helical" evidence="1">
    <location>
        <begin position="177"/>
        <end position="196"/>
    </location>
</feature>
<dbReference type="RefSeq" id="WP_422918221.1">
    <property type="nucleotide sequence ID" value="NZ_JAMZEJ010000001.1"/>
</dbReference>
<feature type="transmembrane region" description="Helical" evidence="1">
    <location>
        <begin position="27"/>
        <end position="53"/>
    </location>
</feature>
<dbReference type="Proteomes" id="UP001524547">
    <property type="component" value="Unassembled WGS sequence"/>
</dbReference>
<keyword evidence="3" id="KW-1185">Reference proteome</keyword>
<dbReference type="EMBL" id="JAMZEJ010000001">
    <property type="protein sequence ID" value="MCQ8239484.1"/>
    <property type="molecule type" value="Genomic_DNA"/>
</dbReference>
<reference evidence="2 3" key="1">
    <citation type="submission" date="2022-06" db="EMBL/GenBank/DDBJ databases">
        <title>Rhizosaccharibacter gen. nov. sp. nov. KSS12, endophytic bacteria isolated from sugarcane.</title>
        <authorList>
            <person name="Pitiwittayakul N."/>
        </authorList>
    </citation>
    <scope>NUCLEOTIDE SEQUENCE [LARGE SCALE GENOMIC DNA]</scope>
    <source>
        <strain evidence="2 3">KSS12</strain>
    </source>
</reference>
<keyword evidence="1" id="KW-0812">Transmembrane</keyword>
<feature type="transmembrane region" description="Helical" evidence="1">
    <location>
        <begin position="105"/>
        <end position="132"/>
    </location>
</feature>
<evidence type="ECO:0008006" key="4">
    <source>
        <dbReference type="Google" id="ProtNLM"/>
    </source>
</evidence>
<comment type="caution">
    <text evidence="2">The sequence shown here is derived from an EMBL/GenBank/DDBJ whole genome shotgun (WGS) entry which is preliminary data.</text>
</comment>
<feature type="transmembrane region" description="Helical" evidence="1">
    <location>
        <begin position="327"/>
        <end position="348"/>
    </location>
</feature>
<feature type="transmembrane region" description="Helical" evidence="1">
    <location>
        <begin position="208"/>
        <end position="231"/>
    </location>
</feature>
<evidence type="ECO:0000256" key="1">
    <source>
        <dbReference type="SAM" id="Phobius"/>
    </source>
</evidence>
<feature type="transmembrane region" description="Helical" evidence="1">
    <location>
        <begin position="144"/>
        <end position="165"/>
    </location>
</feature>
<feature type="transmembrane region" description="Helical" evidence="1">
    <location>
        <begin position="65"/>
        <end position="85"/>
    </location>
</feature>
<organism evidence="2 3">
    <name type="scientific">Rhizosaccharibacter radicis</name>
    <dbReference type="NCBI Taxonomy" id="2782605"/>
    <lineage>
        <taxon>Bacteria</taxon>
        <taxon>Pseudomonadati</taxon>
        <taxon>Pseudomonadota</taxon>
        <taxon>Alphaproteobacteria</taxon>
        <taxon>Acetobacterales</taxon>
        <taxon>Acetobacteraceae</taxon>
        <taxon>Rhizosaccharibacter</taxon>
    </lineage>
</organism>
<keyword evidence="1" id="KW-1133">Transmembrane helix</keyword>
<protein>
    <recommendedName>
        <fullName evidence="4">NnrS family protein</fullName>
    </recommendedName>
</protein>
<evidence type="ECO:0000313" key="2">
    <source>
        <dbReference type="EMBL" id="MCQ8239484.1"/>
    </source>
</evidence>
<proteinExistence type="predicted"/>
<name>A0ABT1VT20_9PROT</name>
<sequence length="358" mass="37139">MSRLVPVTGALLATLLAELLLFWAGWSVMPSLCCAFLFLSGLPLGALGVLMGAELSGRGRWSAAPFLRALLPLLPLAALLAIPLLCWQTHLLPPPADARSGFGAAWFSHGAVAARLVGSGLVWALLCLLFAAPPGKARADGRRGAAALGLLCHLLMATLLAFDWIGQMEPRFRSASLGLILLASWSAAALAGALLVRSTYRTAADADGAAGSLSAILLVALAAAVFLQFTQFLVTWSANLPDELVWYRHRAGMAGAAAVWLGLLVCVPVMASMDGAAGRGASGGGSRRPPALLMAAALLVLLSRAMEMFWMVTPAVRGRFTLTLPDAVALLGLVAALGIAVRGAGAAIGRKEPRLARR</sequence>
<gene>
    <name evidence="2" type="ORF">NFI88_01340</name>
</gene>